<dbReference type="AlphaFoldDB" id="A0A543PKP6"/>
<name>A0A543PKP6_9MICO</name>
<accession>A0A543PKP6</accession>
<proteinExistence type="predicted"/>
<protein>
    <submittedName>
        <fullName evidence="1">Uncharacterized protein</fullName>
    </submittedName>
</protein>
<dbReference type="Proteomes" id="UP000320085">
    <property type="component" value="Unassembled WGS sequence"/>
</dbReference>
<evidence type="ECO:0000313" key="2">
    <source>
        <dbReference type="Proteomes" id="UP000320085"/>
    </source>
</evidence>
<sequence length="60" mass="6601">MTPHSTGKSPFENASMTTLTDKPATYANCALAINDASVNRVELGSLSPRFDDLHDDHRWP</sequence>
<evidence type="ECO:0000313" key="1">
    <source>
        <dbReference type="EMBL" id="TQN44655.1"/>
    </source>
</evidence>
<organism evidence="1 2">
    <name type="scientific">Humibacillus xanthopallidus</name>
    <dbReference type="NCBI Taxonomy" id="412689"/>
    <lineage>
        <taxon>Bacteria</taxon>
        <taxon>Bacillati</taxon>
        <taxon>Actinomycetota</taxon>
        <taxon>Actinomycetes</taxon>
        <taxon>Micrococcales</taxon>
        <taxon>Intrasporangiaceae</taxon>
        <taxon>Humibacillus</taxon>
    </lineage>
</organism>
<gene>
    <name evidence="1" type="ORF">FHX52_3873</name>
</gene>
<reference evidence="1 2" key="1">
    <citation type="submission" date="2019-06" db="EMBL/GenBank/DDBJ databases">
        <title>Sequencing the genomes of 1000 actinobacteria strains.</title>
        <authorList>
            <person name="Klenk H.-P."/>
        </authorList>
    </citation>
    <scope>NUCLEOTIDE SEQUENCE [LARGE SCALE GENOMIC DNA]</scope>
    <source>
        <strain evidence="1 2">DSM 21776</strain>
    </source>
</reference>
<comment type="caution">
    <text evidence="1">The sequence shown here is derived from an EMBL/GenBank/DDBJ whole genome shotgun (WGS) entry which is preliminary data.</text>
</comment>
<dbReference type="EMBL" id="VFQF01000003">
    <property type="protein sequence ID" value="TQN44655.1"/>
    <property type="molecule type" value="Genomic_DNA"/>
</dbReference>